<dbReference type="Pfam" id="PF00652">
    <property type="entry name" value="Ricin_B_lectin"/>
    <property type="match status" value="1"/>
</dbReference>
<dbReference type="InterPro" id="IPR000772">
    <property type="entry name" value="Ricin_B_lectin"/>
</dbReference>
<proteinExistence type="predicted"/>
<accession>A0A8H3YD18</accession>
<evidence type="ECO:0000313" key="3">
    <source>
        <dbReference type="EMBL" id="GHJ84849.1"/>
    </source>
</evidence>
<sequence>MMFSSTTLILALAALARSSNAAQVHQLANNGQCLTVANPNSGASVTLAACDSDNNQMSSTGQQWVISPGNNQGVQLYGTNLCLDAQSNPEAGRLVLVYPCIGTNPQTWYLTPDDRVAITGGNQCLSVAGSNAETQRCGPSIDAQAFNPTFLFDTPSSSSASSTASSTNGIVGGGVGSVTSSVASATSSLASAGSSVASQASSGVSSGIAAASSQVSSAIAAASQSASSVISSASSSASSAIASLSSSGASAASSAQAAATSGASAASGMASGASGGVSGGLASATSALQSAVSAATSAAAAVTSLRSSGVSELPSLGLPVAISLFGVAIGAFVF</sequence>
<dbReference type="CDD" id="cd00161">
    <property type="entry name" value="beta-trefoil_Ricin-like"/>
    <property type="match status" value="1"/>
</dbReference>
<feature type="domain" description="Ricin B lectin" evidence="2">
    <location>
        <begin position="20"/>
        <end position="149"/>
    </location>
</feature>
<dbReference type="Proteomes" id="UP000620104">
    <property type="component" value="Unassembled WGS sequence"/>
</dbReference>
<dbReference type="OrthoDB" id="6770063at2759"/>
<dbReference type="InterPro" id="IPR035992">
    <property type="entry name" value="Ricin_B-like_lectins"/>
</dbReference>
<dbReference type="PROSITE" id="PS50231">
    <property type="entry name" value="RICIN_B_LECTIN"/>
    <property type="match status" value="1"/>
</dbReference>
<reference evidence="3" key="1">
    <citation type="submission" date="2020-07" db="EMBL/GenBank/DDBJ databases">
        <title>Draft Genome Sequence of a Deep-Sea Yeast, Naganishia (Cryptococcus) liquefaciens strain N6.</title>
        <authorList>
            <person name="Han Y.W."/>
            <person name="Kajitani R."/>
            <person name="Morimoto H."/>
            <person name="Parhat M."/>
            <person name="Tsubouchi H."/>
            <person name="Bakenova O."/>
            <person name="Ogata M."/>
            <person name="Argunhan B."/>
            <person name="Aoki R."/>
            <person name="Kajiwara S."/>
            <person name="Itoh T."/>
            <person name="Iwasaki H."/>
        </authorList>
    </citation>
    <scope>NUCLEOTIDE SEQUENCE</scope>
    <source>
        <strain evidence="3">N6</strain>
    </source>
</reference>
<keyword evidence="4" id="KW-1185">Reference proteome</keyword>
<keyword evidence="1" id="KW-0732">Signal</keyword>
<evidence type="ECO:0000259" key="2">
    <source>
        <dbReference type="SMART" id="SM00458"/>
    </source>
</evidence>
<dbReference type="Gene3D" id="2.80.10.50">
    <property type="match status" value="1"/>
</dbReference>
<evidence type="ECO:0000313" key="4">
    <source>
        <dbReference type="Proteomes" id="UP000620104"/>
    </source>
</evidence>
<feature type="chain" id="PRO_5034748339" description="Ricin B lectin domain-containing protein" evidence="1">
    <location>
        <begin position="22"/>
        <end position="334"/>
    </location>
</feature>
<dbReference type="EMBL" id="BLZA01000009">
    <property type="protein sequence ID" value="GHJ84849.1"/>
    <property type="molecule type" value="Genomic_DNA"/>
</dbReference>
<comment type="caution">
    <text evidence="3">The sequence shown here is derived from an EMBL/GenBank/DDBJ whole genome shotgun (WGS) entry which is preliminary data.</text>
</comment>
<gene>
    <name evidence="3" type="ORF">NliqN6_1251</name>
</gene>
<organism evidence="3 4">
    <name type="scientific">Naganishia liquefaciens</name>
    <dbReference type="NCBI Taxonomy" id="104408"/>
    <lineage>
        <taxon>Eukaryota</taxon>
        <taxon>Fungi</taxon>
        <taxon>Dikarya</taxon>
        <taxon>Basidiomycota</taxon>
        <taxon>Agaricomycotina</taxon>
        <taxon>Tremellomycetes</taxon>
        <taxon>Filobasidiales</taxon>
        <taxon>Filobasidiaceae</taxon>
        <taxon>Naganishia</taxon>
    </lineage>
</organism>
<feature type="signal peptide" evidence="1">
    <location>
        <begin position="1"/>
        <end position="21"/>
    </location>
</feature>
<protein>
    <recommendedName>
        <fullName evidence="2">Ricin B lectin domain-containing protein</fullName>
    </recommendedName>
</protein>
<name>A0A8H3YD18_9TREE</name>
<dbReference type="SMART" id="SM00458">
    <property type="entry name" value="RICIN"/>
    <property type="match status" value="1"/>
</dbReference>
<evidence type="ECO:0000256" key="1">
    <source>
        <dbReference type="SAM" id="SignalP"/>
    </source>
</evidence>
<dbReference type="SUPFAM" id="SSF50370">
    <property type="entry name" value="Ricin B-like lectins"/>
    <property type="match status" value="1"/>
</dbReference>
<dbReference type="AlphaFoldDB" id="A0A8H3YD18"/>